<evidence type="ECO:0000256" key="2">
    <source>
        <dbReference type="ARBA" id="ARBA00004969"/>
    </source>
</evidence>
<dbReference type="GO" id="GO:0006656">
    <property type="term" value="P:phosphatidylcholine biosynthetic process"/>
    <property type="evidence" value="ECO:0007669"/>
    <property type="project" value="UniProtKB-UniPathway"/>
</dbReference>
<evidence type="ECO:0000256" key="1">
    <source>
        <dbReference type="ARBA" id="ARBA00004477"/>
    </source>
</evidence>
<feature type="transmembrane region" description="Helical" evidence="16">
    <location>
        <begin position="49"/>
        <end position="70"/>
    </location>
</feature>
<evidence type="ECO:0000256" key="7">
    <source>
        <dbReference type="ARBA" id="ARBA00022691"/>
    </source>
</evidence>
<proteinExistence type="predicted"/>
<evidence type="ECO:0000256" key="14">
    <source>
        <dbReference type="ARBA" id="ARBA00023264"/>
    </source>
</evidence>
<keyword evidence="4" id="KW-0444">Lipid biosynthesis</keyword>
<dbReference type="GO" id="GO:0005789">
    <property type="term" value="C:endoplasmic reticulum membrane"/>
    <property type="evidence" value="ECO:0007669"/>
    <property type="project" value="UniProtKB-SubCell"/>
</dbReference>
<evidence type="ECO:0000256" key="8">
    <source>
        <dbReference type="ARBA" id="ARBA00022692"/>
    </source>
</evidence>
<dbReference type="AlphaFoldDB" id="A0A7S1IUW0"/>
<evidence type="ECO:0000256" key="13">
    <source>
        <dbReference type="ARBA" id="ARBA00023209"/>
    </source>
</evidence>
<accession>A0A7S1IUW0</accession>
<feature type="transmembrane region" description="Helical" evidence="16">
    <location>
        <begin position="91"/>
        <end position="114"/>
    </location>
</feature>
<keyword evidence="14" id="KW-1208">Phospholipid metabolism</keyword>
<keyword evidence="13" id="KW-0594">Phospholipid biosynthesis</keyword>
<keyword evidence="6" id="KW-0808">Transferase</keyword>
<keyword evidence="8 16" id="KW-0812">Transmembrane</keyword>
<dbReference type="Pfam" id="PF04191">
    <property type="entry name" value="PEMT"/>
    <property type="match status" value="1"/>
</dbReference>
<organism evidence="17">
    <name type="scientific">Eutreptiella gymnastica</name>
    <dbReference type="NCBI Taxonomy" id="73025"/>
    <lineage>
        <taxon>Eukaryota</taxon>
        <taxon>Discoba</taxon>
        <taxon>Euglenozoa</taxon>
        <taxon>Euglenida</taxon>
        <taxon>Spirocuta</taxon>
        <taxon>Euglenophyceae</taxon>
        <taxon>Eutreptiales</taxon>
        <taxon>Eutreptiaceae</taxon>
        <taxon>Eutreptiella</taxon>
    </lineage>
</organism>
<comment type="pathway">
    <text evidence="3">Lipid metabolism.</text>
</comment>
<feature type="transmembrane region" description="Helical" evidence="16">
    <location>
        <begin position="126"/>
        <end position="145"/>
    </location>
</feature>
<keyword evidence="7" id="KW-0949">S-adenosyl-L-methionine</keyword>
<comment type="pathway">
    <text evidence="2">Phospholipid metabolism; phosphatidylcholine biosynthesis.</text>
</comment>
<dbReference type="GO" id="GO:0032259">
    <property type="term" value="P:methylation"/>
    <property type="evidence" value="ECO:0007669"/>
    <property type="project" value="UniProtKB-KW"/>
</dbReference>
<evidence type="ECO:0000256" key="6">
    <source>
        <dbReference type="ARBA" id="ARBA00022679"/>
    </source>
</evidence>
<dbReference type="PANTHER" id="PTHR15458:SF5">
    <property type="entry name" value="PHOSPHATIDYLETHANOLAMINE N-METHYLTRANSFERASE"/>
    <property type="match status" value="1"/>
</dbReference>
<evidence type="ECO:0000256" key="9">
    <source>
        <dbReference type="ARBA" id="ARBA00022824"/>
    </source>
</evidence>
<gene>
    <name evidence="17" type="ORF">EGYM00392_LOCUS34682</name>
</gene>
<evidence type="ECO:0000313" key="17">
    <source>
        <dbReference type="EMBL" id="CAD9023557.1"/>
    </source>
</evidence>
<evidence type="ECO:0000256" key="3">
    <source>
        <dbReference type="ARBA" id="ARBA00005189"/>
    </source>
</evidence>
<protein>
    <recommendedName>
        <fullName evidence="15">phosphatidyl-N-methylethanolamine N-methyltransferase</fullName>
        <ecNumber evidence="15">2.1.1.71</ecNumber>
    </recommendedName>
</protein>
<dbReference type="Gene3D" id="1.20.120.1630">
    <property type="match status" value="1"/>
</dbReference>
<evidence type="ECO:0000256" key="11">
    <source>
        <dbReference type="ARBA" id="ARBA00023098"/>
    </source>
</evidence>
<keyword evidence="12 16" id="KW-0472">Membrane</keyword>
<evidence type="ECO:0000256" key="12">
    <source>
        <dbReference type="ARBA" id="ARBA00023136"/>
    </source>
</evidence>
<dbReference type="EMBL" id="HBGA01092764">
    <property type="protein sequence ID" value="CAD9023557.1"/>
    <property type="molecule type" value="Transcribed_RNA"/>
</dbReference>
<keyword evidence="5" id="KW-0489">Methyltransferase</keyword>
<dbReference type="GO" id="GO:0000773">
    <property type="term" value="F:phosphatidyl-N-methylethanolamine N-methyltransferase activity"/>
    <property type="evidence" value="ECO:0007669"/>
    <property type="project" value="UniProtKB-EC"/>
</dbReference>
<evidence type="ECO:0000256" key="10">
    <source>
        <dbReference type="ARBA" id="ARBA00022989"/>
    </source>
</evidence>
<dbReference type="UniPathway" id="UPA00753"/>
<sequence>MHPHALALAAAFSVPQIAYLWLTGESSTALDLWTSIGRGVCMSYTQVAWWAWMVLIVFSLERWTYITVWLNSASFMKLCKKLRFALPAHEVLAHSLVCNKLIQLSSCLFVHFAIQNFSFPSDKPYTVFTAVQLLLIGQFLNWAVYGTIGKKGVYYGCRLGADVPWVEGCPFTCCPHPQYVGAMLSLLGLGMLTITPFHSANGMWLMMSSQWVFYVLTMYVEEKL</sequence>
<dbReference type="PANTHER" id="PTHR15458">
    <property type="entry name" value="PHOSPHATIDYLETHANOLAMINE N-METHYLTRANSFERASE"/>
    <property type="match status" value="1"/>
</dbReference>
<name>A0A7S1IUW0_9EUGL</name>
<dbReference type="InterPro" id="IPR024960">
    <property type="entry name" value="PEMT/MFAP"/>
</dbReference>
<reference evidence="17" key="1">
    <citation type="submission" date="2021-01" db="EMBL/GenBank/DDBJ databases">
        <authorList>
            <person name="Corre E."/>
            <person name="Pelletier E."/>
            <person name="Niang G."/>
            <person name="Scheremetjew M."/>
            <person name="Finn R."/>
            <person name="Kale V."/>
            <person name="Holt S."/>
            <person name="Cochrane G."/>
            <person name="Meng A."/>
            <person name="Brown T."/>
            <person name="Cohen L."/>
        </authorList>
    </citation>
    <scope>NUCLEOTIDE SEQUENCE</scope>
    <source>
        <strain evidence="17">NIES-381</strain>
    </source>
</reference>
<dbReference type="EC" id="2.1.1.71" evidence="15"/>
<feature type="transmembrane region" description="Helical" evidence="16">
    <location>
        <begin position="179"/>
        <end position="197"/>
    </location>
</feature>
<comment type="subcellular location">
    <subcellularLocation>
        <location evidence="1">Endoplasmic reticulum membrane</location>
        <topology evidence="1">Multi-pass membrane protein</topology>
    </subcellularLocation>
</comment>
<evidence type="ECO:0000256" key="5">
    <source>
        <dbReference type="ARBA" id="ARBA00022603"/>
    </source>
</evidence>
<evidence type="ECO:0000256" key="15">
    <source>
        <dbReference type="ARBA" id="ARBA00034137"/>
    </source>
</evidence>
<dbReference type="InterPro" id="IPR007318">
    <property type="entry name" value="Phopholipid_MeTrfase"/>
</dbReference>
<keyword evidence="11" id="KW-0443">Lipid metabolism</keyword>
<evidence type="ECO:0000256" key="4">
    <source>
        <dbReference type="ARBA" id="ARBA00022516"/>
    </source>
</evidence>
<keyword evidence="10 16" id="KW-1133">Transmembrane helix</keyword>
<evidence type="ECO:0000256" key="16">
    <source>
        <dbReference type="SAM" id="Phobius"/>
    </source>
</evidence>
<keyword evidence="9" id="KW-0256">Endoplasmic reticulum</keyword>